<comment type="caution">
    <text evidence="2">The sequence shown here is derived from an EMBL/GenBank/DDBJ whole genome shotgun (WGS) entry which is preliminary data.</text>
</comment>
<organism evidence="2 3">
    <name type="scientific">Solanum tuberosum</name>
    <name type="common">Potato</name>
    <dbReference type="NCBI Taxonomy" id="4113"/>
    <lineage>
        <taxon>Eukaryota</taxon>
        <taxon>Viridiplantae</taxon>
        <taxon>Streptophyta</taxon>
        <taxon>Embryophyta</taxon>
        <taxon>Tracheophyta</taxon>
        <taxon>Spermatophyta</taxon>
        <taxon>Magnoliopsida</taxon>
        <taxon>eudicotyledons</taxon>
        <taxon>Gunneridae</taxon>
        <taxon>Pentapetalae</taxon>
        <taxon>asterids</taxon>
        <taxon>lamiids</taxon>
        <taxon>Solanales</taxon>
        <taxon>Solanaceae</taxon>
        <taxon>Solanoideae</taxon>
        <taxon>Solaneae</taxon>
        <taxon>Solanum</taxon>
    </lineage>
</organism>
<evidence type="ECO:0000259" key="1">
    <source>
        <dbReference type="Pfam" id="PF13966"/>
    </source>
</evidence>
<gene>
    <name evidence="2" type="ORF">KY290_012418</name>
</gene>
<protein>
    <recommendedName>
        <fullName evidence="1">Reverse transcriptase zinc-binding domain-containing protein</fullName>
    </recommendedName>
</protein>
<reference evidence="2 3" key="1">
    <citation type="journal article" date="2021" name="bioRxiv">
        <title>Chromosome-scale and haplotype-resolved genome assembly of a tetraploid potato cultivar.</title>
        <authorList>
            <person name="Sun H."/>
            <person name="Jiao W.-B."/>
            <person name="Krause K."/>
            <person name="Campoy J.A."/>
            <person name="Goel M."/>
            <person name="Folz-Donahue K."/>
            <person name="Kukat C."/>
            <person name="Huettel B."/>
            <person name="Schneeberger K."/>
        </authorList>
    </citation>
    <scope>NUCLEOTIDE SEQUENCE [LARGE SCALE GENOMIC DNA]</scope>
    <source>
        <strain evidence="2">SolTubOtavaFocal</strain>
        <tissue evidence="2">Leaves</tissue>
    </source>
</reference>
<feature type="domain" description="Reverse transcriptase zinc-binding" evidence="1">
    <location>
        <begin position="18"/>
        <end position="104"/>
    </location>
</feature>
<dbReference type="Pfam" id="PF13966">
    <property type="entry name" value="zf-RVT"/>
    <property type="match status" value="1"/>
</dbReference>
<proteinExistence type="predicted"/>
<dbReference type="InterPro" id="IPR026960">
    <property type="entry name" value="RVT-Znf"/>
</dbReference>
<evidence type="ECO:0000313" key="3">
    <source>
        <dbReference type="Proteomes" id="UP000826656"/>
    </source>
</evidence>
<keyword evidence="3" id="KW-1185">Reference proteome</keyword>
<sequence>MQGWYSQGRYNLTSNGTYSITRSYLVIIGHRPQMRTADLVWTAMAIPKHRFMVWLAIQGRLLTQERKQKLHIQVDDTDCFLCEEKVMETNVHLFETCKWTEIVWQGITQWT</sequence>
<dbReference type="EMBL" id="JAIVGD010000005">
    <property type="protein sequence ID" value="KAH0775281.1"/>
    <property type="molecule type" value="Genomic_DNA"/>
</dbReference>
<accession>A0ABQ7W3E2</accession>
<evidence type="ECO:0000313" key="2">
    <source>
        <dbReference type="EMBL" id="KAH0775281.1"/>
    </source>
</evidence>
<dbReference type="Proteomes" id="UP000826656">
    <property type="component" value="Unassembled WGS sequence"/>
</dbReference>
<name>A0ABQ7W3E2_SOLTU</name>